<comment type="caution">
    <text evidence="1">The sequence shown here is derived from an EMBL/GenBank/DDBJ whole genome shotgun (WGS) entry which is preliminary data.</text>
</comment>
<dbReference type="AlphaFoldDB" id="A0A8E3ARF2"/>
<organism evidence="1 2">
    <name type="scientific">Rhodovulum kholense</name>
    <dbReference type="NCBI Taxonomy" id="453584"/>
    <lineage>
        <taxon>Bacteria</taxon>
        <taxon>Pseudomonadati</taxon>
        <taxon>Pseudomonadota</taxon>
        <taxon>Alphaproteobacteria</taxon>
        <taxon>Rhodobacterales</taxon>
        <taxon>Paracoccaceae</taxon>
        <taxon>Rhodovulum</taxon>
    </lineage>
</organism>
<dbReference type="InterPro" id="IPR036649">
    <property type="entry name" value="Pyrophosphatase_sf"/>
</dbReference>
<accession>A0A8E3ARF2</accession>
<proteinExistence type="predicted"/>
<dbReference type="EMBL" id="QAYC01000003">
    <property type="protein sequence ID" value="PTW50894.1"/>
    <property type="molecule type" value="Genomic_DNA"/>
</dbReference>
<evidence type="ECO:0000313" key="1">
    <source>
        <dbReference type="EMBL" id="PTW50894.1"/>
    </source>
</evidence>
<reference evidence="1 2" key="1">
    <citation type="submission" date="2018-04" db="EMBL/GenBank/DDBJ databases">
        <title>Genomic Encyclopedia of Archaeal and Bacterial Type Strains, Phase II (KMG-II): from individual species to whole genera.</title>
        <authorList>
            <person name="Goeker M."/>
        </authorList>
    </citation>
    <scope>NUCLEOTIDE SEQUENCE [LARGE SCALE GENOMIC DNA]</scope>
    <source>
        <strain evidence="1 2">DSM 19783</strain>
    </source>
</reference>
<protein>
    <submittedName>
        <fullName evidence="1">Inorganic pyrophosphatase</fullName>
    </submittedName>
</protein>
<gene>
    <name evidence="1" type="ORF">C8N38_103129</name>
</gene>
<dbReference type="GO" id="GO:0004427">
    <property type="term" value="F:inorganic diphosphate phosphatase activity"/>
    <property type="evidence" value="ECO:0007669"/>
    <property type="project" value="InterPro"/>
</dbReference>
<sequence>MIPVSVPVDLPARFWPFADRFVAAAEIVVDRPKGSAHPRFPELVYPLDYGYLDGTRAIDGDGVDLWRGSLPEPRVTGVLASMDLSKRDAELKLLLGCTEAEMVEIDAFHNQAGFIAGLLVVRPDGV</sequence>
<name>A0A8E3ARF2_9RHOB</name>
<dbReference type="GO" id="GO:0006796">
    <property type="term" value="P:phosphate-containing compound metabolic process"/>
    <property type="evidence" value="ECO:0007669"/>
    <property type="project" value="InterPro"/>
</dbReference>
<dbReference type="GO" id="GO:0000287">
    <property type="term" value="F:magnesium ion binding"/>
    <property type="evidence" value="ECO:0007669"/>
    <property type="project" value="InterPro"/>
</dbReference>
<dbReference type="RefSeq" id="WP_215731086.1">
    <property type="nucleotide sequence ID" value="NZ_QAYC01000003.1"/>
</dbReference>
<dbReference type="Proteomes" id="UP000244037">
    <property type="component" value="Unassembled WGS sequence"/>
</dbReference>
<dbReference type="GO" id="GO:0005737">
    <property type="term" value="C:cytoplasm"/>
    <property type="evidence" value="ECO:0007669"/>
    <property type="project" value="InterPro"/>
</dbReference>
<evidence type="ECO:0000313" key="2">
    <source>
        <dbReference type="Proteomes" id="UP000244037"/>
    </source>
</evidence>
<keyword evidence="2" id="KW-1185">Reference proteome</keyword>
<dbReference type="SUPFAM" id="SSF50324">
    <property type="entry name" value="Inorganic pyrophosphatase"/>
    <property type="match status" value="1"/>
</dbReference>